<evidence type="ECO:0000313" key="4">
    <source>
        <dbReference type="EMBL" id="GAA4435829.1"/>
    </source>
</evidence>
<comment type="caution">
    <text evidence="4">The sequence shown here is derived from an EMBL/GenBank/DDBJ whole genome shotgun (WGS) entry which is preliminary data.</text>
</comment>
<dbReference type="Pfam" id="PF04773">
    <property type="entry name" value="FecR"/>
    <property type="match status" value="1"/>
</dbReference>
<keyword evidence="5" id="KW-1185">Reference proteome</keyword>
<proteinExistence type="predicted"/>
<dbReference type="InterPro" id="IPR012373">
    <property type="entry name" value="Ferrdict_sens_TM"/>
</dbReference>
<dbReference type="Gene3D" id="3.55.50.30">
    <property type="match status" value="1"/>
</dbReference>
<keyword evidence="1" id="KW-0472">Membrane</keyword>
<dbReference type="PIRSF" id="PIRSF018266">
    <property type="entry name" value="FecR"/>
    <property type="match status" value="1"/>
</dbReference>
<dbReference type="RefSeq" id="WP_345027478.1">
    <property type="nucleotide sequence ID" value="NZ_BAABEY010000013.1"/>
</dbReference>
<feature type="domain" description="FecR protein" evidence="2">
    <location>
        <begin position="111"/>
        <end position="204"/>
    </location>
</feature>
<evidence type="ECO:0000259" key="2">
    <source>
        <dbReference type="Pfam" id="PF04773"/>
    </source>
</evidence>
<sequence>MKSAEEFNRLLKKYLEGDTSEEENRFLEEWHRNEAELPFPPMSPTEKRETERKMWRQIRFGAVGERSLLFFKWSGWGAAAACLLVTVWWFWPDRLPVEESRAVAGTEHFEIRNTTGSDQEVRLADSTVVLLKPNSRITYDHRFNREKREIFLTGEAFFQVRRDETKPFVVHAGSLITEVLGTSFFIRNHPKQTTTEVSVASGKVSVYTETPGSKEKLNGMILTANQLIRYNRDTQHLAAGIVEQPVPRLSEDAPLPSLDFKSVPLGNVLDALTKHYGIEFFIADPRIRDCGINADLTGLPMFTQLELLCKSIDATYEQRGTVVFISGDGC</sequence>
<dbReference type="PANTHER" id="PTHR30273">
    <property type="entry name" value="PERIPLASMIC SIGNAL SENSOR AND SIGMA FACTOR ACTIVATOR FECR-RELATED"/>
    <property type="match status" value="1"/>
</dbReference>
<dbReference type="EMBL" id="BAABEY010000013">
    <property type="protein sequence ID" value="GAA4435829.1"/>
    <property type="molecule type" value="Genomic_DNA"/>
</dbReference>
<evidence type="ECO:0008006" key="6">
    <source>
        <dbReference type="Google" id="ProtNLM"/>
    </source>
</evidence>
<evidence type="ECO:0000256" key="1">
    <source>
        <dbReference type="SAM" id="Phobius"/>
    </source>
</evidence>
<dbReference type="InterPro" id="IPR006860">
    <property type="entry name" value="FecR"/>
</dbReference>
<dbReference type="InterPro" id="IPR032508">
    <property type="entry name" value="FecR_C"/>
</dbReference>
<reference evidence="5" key="1">
    <citation type="journal article" date="2019" name="Int. J. Syst. Evol. Microbiol.">
        <title>The Global Catalogue of Microorganisms (GCM) 10K type strain sequencing project: providing services to taxonomists for standard genome sequencing and annotation.</title>
        <authorList>
            <consortium name="The Broad Institute Genomics Platform"/>
            <consortium name="The Broad Institute Genome Sequencing Center for Infectious Disease"/>
            <person name="Wu L."/>
            <person name="Ma J."/>
        </authorList>
    </citation>
    <scope>NUCLEOTIDE SEQUENCE [LARGE SCALE GENOMIC DNA]</scope>
    <source>
        <strain evidence="5">JCM 31920</strain>
    </source>
</reference>
<protein>
    <recommendedName>
        <fullName evidence="6">FecR family protein</fullName>
    </recommendedName>
</protein>
<name>A0ABP8LUB3_9BACT</name>
<organism evidence="4 5">
    <name type="scientific">Ravibacter arvi</name>
    <dbReference type="NCBI Taxonomy" id="2051041"/>
    <lineage>
        <taxon>Bacteria</taxon>
        <taxon>Pseudomonadati</taxon>
        <taxon>Bacteroidota</taxon>
        <taxon>Cytophagia</taxon>
        <taxon>Cytophagales</taxon>
        <taxon>Spirosomataceae</taxon>
        <taxon>Ravibacter</taxon>
    </lineage>
</organism>
<feature type="transmembrane region" description="Helical" evidence="1">
    <location>
        <begin position="69"/>
        <end position="91"/>
    </location>
</feature>
<dbReference type="Gene3D" id="2.60.120.1440">
    <property type="match status" value="1"/>
</dbReference>
<dbReference type="Pfam" id="PF16344">
    <property type="entry name" value="FecR_C"/>
    <property type="match status" value="1"/>
</dbReference>
<gene>
    <name evidence="4" type="ORF">GCM10023091_12990</name>
</gene>
<evidence type="ECO:0000313" key="5">
    <source>
        <dbReference type="Proteomes" id="UP001501508"/>
    </source>
</evidence>
<keyword evidence="1" id="KW-0812">Transmembrane</keyword>
<keyword evidence="1" id="KW-1133">Transmembrane helix</keyword>
<accession>A0ABP8LUB3</accession>
<dbReference type="PANTHER" id="PTHR30273:SF2">
    <property type="entry name" value="PROTEIN FECR"/>
    <property type="match status" value="1"/>
</dbReference>
<dbReference type="Proteomes" id="UP001501508">
    <property type="component" value="Unassembled WGS sequence"/>
</dbReference>
<evidence type="ECO:0000259" key="3">
    <source>
        <dbReference type="Pfam" id="PF16344"/>
    </source>
</evidence>
<feature type="domain" description="Protein FecR C-terminal" evidence="3">
    <location>
        <begin position="258"/>
        <end position="325"/>
    </location>
</feature>